<keyword evidence="14" id="KW-1185">Reference proteome</keyword>
<dbReference type="InterPro" id="IPR001173">
    <property type="entry name" value="Glyco_trans_2-like"/>
</dbReference>
<evidence type="ECO:0000313" key="13">
    <source>
        <dbReference type="EMBL" id="SDH85713.1"/>
    </source>
</evidence>
<comment type="catalytic activity">
    <reaction evidence="9">
        <text>(2R)-3-phosphoglycerate + UDP-alpha-D-glucose = (2R)-2-O-(alpha-D-glucopyranosyl)-3-phospho-glycerate + UDP + H(+)</text>
        <dbReference type="Rhea" id="RHEA:31319"/>
        <dbReference type="ChEBI" id="CHEBI:15378"/>
        <dbReference type="ChEBI" id="CHEBI:58223"/>
        <dbReference type="ChEBI" id="CHEBI:58272"/>
        <dbReference type="ChEBI" id="CHEBI:58885"/>
        <dbReference type="ChEBI" id="CHEBI:62600"/>
        <dbReference type="EC" id="2.4.1.266"/>
    </reaction>
    <physiologicalReaction direction="left-to-right" evidence="9">
        <dbReference type="Rhea" id="RHEA:31320"/>
    </physiologicalReaction>
</comment>
<keyword evidence="6" id="KW-0460">Magnesium</keyword>
<keyword evidence="5 13" id="KW-0808">Transferase</keyword>
<feature type="compositionally biased region" description="Basic and acidic residues" evidence="11">
    <location>
        <begin position="1"/>
        <end position="10"/>
    </location>
</feature>
<protein>
    <recommendedName>
        <fullName evidence="8">Glucosyl-3-phosphoglycerate synthase</fullName>
        <ecNumber evidence="7">2.4.1.266</ecNumber>
    </recommendedName>
</protein>
<feature type="compositionally biased region" description="Low complexity" evidence="11">
    <location>
        <begin position="11"/>
        <end position="32"/>
    </location>
</feature>
<dbReference type="InterPro" id="IPR029044">
    <property type="entry name" value="Nucleotide-diphossugar_trans"/>
</dbReference>
<dbReference type="STRING" id="504805.SAMN05421505_12491"/>
<dbReference type="InterPro" id="IPR050256">
    <property type="entry name" value="Glycosyltransferase_2"/>
</dbReference>
<evidence type="ECO:0000256" key="3">
    <source>
        <dbReference type="ARBA" id="ARBA00006739"/>
    </source>
</evidence>
<evidence type="ECO:0000313" key="14">
    <source>
        <dbReference type="Proteomes" id="UP000198923"/>
    </source>
</evidence>
<comment type="cofactor">
    <cofactor evidence="2">
        <name>Mg(2+)</name>
        <dbReference type="ChEBI" id="CHEBI:18420"/>
    </cofactor>
</comment>
<evidence type="ECO:0000256" key="5">
    <source>
        <dbReference type="ARBA" id="ARBA00022679"/>
    </source>
</evidence>
<evidence type="ECO:0000256" key="10">
    <source>
        <dbReference type="ARBA" id="ARBA00048997"/>
    </source>
</evidence>
<evidence type="ECO:0000256" key="9">
    <source>
        <dbReference type="ARBA" id="ARBA00048689"/>
    </source>
</evidence>
<dbReference type="Proteomes" id="UP000198923">
    <property type="component" value="Unassembled WGS sequence"/>
</dbReference>
<dbReference type="GO" id="GO:0016757">
    <property type="term" value="F:glycosyltransferase activity"/>
    <property type="evidence" value="ECO:0007669"/>
    <property type="project" value="UniProtKB-KW"/>
</dbReference>
<evidence type="ECO:0000256" key="11">
    <source>
        <dbReference type="SAM" id="MobiDB-lite"/>
    </source>
</evidence>
<sequence>MSERSGREPSDAGSSDTGSSRAGSSGSGPSDARSSEAGAPGRDSSGVKSSGTGTSGRRSPRGESSGRESAAPATQSESASASASVSEPATEGLPEPVSRGSAEPAVRPDTAVIIPAKDEGERIGATVAAALALPGVDLVVVVDDGSIDQTGRVARAAGARVVRHSRNRGKAAAMESGAEAVRLLDGERSRHLLFLDADLGETAGAAAALIEPVRAGRADMTIAIFANRVKLAGHGFVVKLSQDGIKRACGWEATQPLNGQRCLTRAAFEAAQPLAHGFGVETGLTIDLVRQGFRVAEVEVDMAHRATGTDWRAQLHRAKQFRDVARALALREPAVAEGLARVRERLSR</sequence>
<organism evidence="13 14">
    <name type="scientific">Sinosporangium album</name>
    <dbReference type="NCBI Taxonomy" id="504805"/>
    <lineage>
        <taxon>Bacteria</taxon>
        <taxon>Bacillati</taxon>
        <taxon>Actinomycetota</taxon>
        <taxon>Actinomycetes</taxon>
        <taxon>Streptosporangiales</taxon>
        <taxon>Streptosporangiaceae</taxon>
        <taxon>Sinosporangium</taxon>
    </lineage>
</organism>
<proteinExistence type="inferred from homology"/>
<name>A0A1G8FU94_9ACTN</name>
<dbReference type="AlphaFoldDB" id="A0A1G8FU94"/>
<dbReference type="Gene3D" id="3.90.550.10">
    <property type="entry name" value="Spore Coat Polysaccharide Biosynthesis Protein SpsA, Chain A"/>
    <property type="match status" value="1"/>
</dbReference>
<comment type="similarity">
    <text evidence="3">Belongs to the glycosyltransferase 2 family.</text>
</comment>
<evidence type="ECO:0000256" key="1">
    <source>
        <dbReference type="ARBA" id="ARBA00001936"/>
    </source>
</evidence>
<dbReference type="PANTHER" id="PTHR48090">
    <property type="entry name" value="UNDECAPRENYL-PHOSPHATE 4-DEOXY-4-FORMAMIDO-L-ARABINOSE TRANSFERASE-RELATED"/>
    <property type="match status" value="1"/>
</dbReference>
<evidence type="ECO:0000256" key="8">
    <source>
        <dbReference type="ARBA" id="ARBA00040894"/>
    </source>
</evidence>
<gene>
    <name evidence="13" type="ORF">SAMN05421505_12491</name>
</gene>
<accession>A0A1G8FU94</accession>
<evidence type="ECO:0000256" key="4">
    <source>
        <dbReference type="ARBA" id="ARBA00022676"/>
    </source>
</evidence>
<feature type="region of interest" description="Disordered" evidence="11">
    <location>
        <begin position="1"/>
        <end position="106"/>
    </location>
</feature>
<keyword evidence="4" id="KW-0328">Glycosyltransferase</keyword>
<evidence type="ECO:0000256" key="6">
    <source>
        <dbReference type="ARBA" id="ARBA00022842"/>
    </source>
</evidence>
<dbReference type="EMBL" id="FNCN01000024">
    <property type="protein sequence ID" value="SDH85713.1"/>
    <property type="molecule type" value="Genomic_DNA"/>
</dbReference>
<reference evidence="13 14" key="1">
    <citation type="submission" date="2016-10" db="EMBL/GenBank/DDBJ databases">
        <authorList>
            <person name="de Groot N.N."/>
        </authorList>
    </citation>
    <scope>NUCLEOTIDE SEQUENCE [LARGE SCALE GENOMIC DNA]</scope>
    <source>
        <strain evidence="13 14">CPCC 201354</strain>
    </source>
</reference>
<comment type="cofactor">
    <cofactor evidence="1">
        <name>Mn(2+)</name>
        <dbReference type="ChEBI" id="CHEBI:29035"/>
    </cofactor>
</comment>
<dbReference type="SUPFAM" id="SSF53448">
    <property type="entry name" value="Nucleotide-diphospho-sugar transferases"/>
    <property type="match status" value="1"/>
</dbReference>
<feature type="domain" description="Glycosyltransferase 2-like" evidence="12">
    <location>
        <begin position="112"/>
        <end position="225"/>
    </location>
</feature>
<feature type="compositionally biased region" description="Low complexity" evidence="11">
    <location>
        <begin position="44"/>
        <end position="57"/>
    </location>
</feature>
<evidence type="ECO:0000259" key="12">
    <source>
        <dbReference type="Pfam" id="PF00535"/>
    </source>
</evidence>
<evidence type="ECO:0000256" key="7">
    <source>
        <dbReference type="ARBA" id="ARBA00039022"/>
    </source>
</evidence>
<dbReference type="PANTHER" id="PTHR48090:SF10">
    <property type="entry name" value="GLUCOSYL-3-PHOSPHOGLYCERATE SYNTHASE"/>
    <property type="match status" value="1"/>
</dbReference>
<dbReference type="Pfam" id="PF00535">
    <property type="entry name" value="Glycos_transf_2"/>
    <property type="match status" value="1"/>
</dbReference>
<evidence type="ECO:0000256" key="2">
    <source>
        <dbReference type="ARBA" id="ARBA00001946"/>
    </source>
</evidence>
<feature type="compositionally biased region" description="Low complexity" evidence="11">
    <location>
        <begin position="67"/>
        <end position="91"/>
    </location>
</feature>
<dbReference type="EC" id="2.4.1.266" evidence="7"/>
<comment type="catalytic activity">
    <reaction evidence="10">
        <text>an NDP-alpha-D-glucose + (2R)-3-phosphoglycerate = (2R)-2-O-(alpha-D-glucopyranosyl)-3-phospho-glycerate + a ribonucleoside 5'-diphosphate + H(+)</text>
        <dbReference type="Rhea" id="RHEA:47244"/>
        <dbReference type="ChEBI" id="CHEBI:15378"/>
        <dbReference type="ChEBI" id="CHEBI:57930"/>
        <dbReference type="ChEBI" id="CHEBI:58272"/>
        <dbReference type="ChEBI" id="CHEBI:62600"/>
        <dbReference type="ChEBI" id="CHEBI:76533"/>
        <dbReference type="EC" id="2.4.1.266"/>
    </reaction>
    <physiologicalReaction direction="left-to-right" evidence="10">
        <dbReference type="Rhea" id="RHEA:47245"/>
    </physiologicalReaction>
</comment>